<comment type="caution">
    <text evidence="2">The sequence shown here is derived from an EMBL/GenBank/DDBJ whole genome shotgun (WGS) entry which is preliminary data.</text>
</comment>
<keyword evidence="1" id="KW-1133">Transmembrane helix</keyword>
<name>A0A9D4PUH9_RHISA</name>
<proteinExistence type="predicted"/>
<evidence type="ECO:0008006" key="4">
    <source>
        <dbReference type="Google" id="ProtNLM"/>
    </source>
</evidence>
<reference evidence="2" key="1">
    <citation type="journal article" date="2020" name="Cell">
        <title>Large-Scale Comparative Analyses of Tick Genomes Elucidate Their Genetic Diversity and Vector Capacities.</title>
        <authorList>
            <consortium name="Tick Genome and Microbiome Consortium (TIGMIC)"/>
            <person name="Jia N."/>
            <person name="Wang J."/>
            <person name="Shi W."/>
            <person name="Du L."/>
            <person name="Sun Y."/>
            <person name="Zhan W."/>
            <person name="Jiang J.F."/>
            <person name="Wang Q."/>
            <person name="Zhang B."/>
            <person name="Ji P."/>
            <person name="Bell-Sakyi L."/>
            <person name="Cui X.M."/>
            <person name="Yuan T.T."/>
            <person name="Jiang B.G."/>
            <person name="Yang W.F."/>
            <person name="Lam T.T."/>
            <person name="Chang Q.C."/>
            <person name="Ding S.J."/>
            <person name="Wang X.J."/>
            <person name="Zhu J.G."/>
            <person name="Ruan X.D."/>
            <person name="Zhao L."/>
            <person name="Wei J.T."/>
            <person name="Ye R.Z."/>
            <person name="Que T.C."/>
            <person name="Du C.H."/>
            <person name="Zhou Y.H."/>
            <person name="Cheng J.X."/>
            <person name="Dai P.F."/>
            <person name="Guo W.B."/>
            <person name="Han X.H."/>
            <person name="Huang E.J."/>
            <person name="Li L.F."/>
            <person name="Wei W."/>
            <person name="Gao Y.C."/>
            <person name="Liu J.Z."/>
            <person name="Shao H.Z."/>
            <person name="Wang X."/>
            <person name="Wang C.C."/>
            <person name="Yang T.C."/>
            <person name="Huo Q.B."/>
            <person name="Li W."/>
            <person name="Chen H.Y."/>
            <person name="Chen S.E."/>
            <person name="Zhou L.G."/>
            <person name="Ni X.B."/>
            <person name="Tian J.H."/>
            <person name="Sheng Y."/>
            <person name="Liu T."/>
            <person name="Pan Y.S."/>
            <person name="Xia L.Y."/>
            <person name="Li J."/>
            <person name="Zhao F."/>
            <person name="Cao W.C."/>
        </authorList>
    </citation>
    <scope>NUCLEOTIDE SEQUENCE</scope>
    <source>
        <strain evidence="2">Rsan-2018</strain>
    </source>
</reference>
<dbReference type="EMBL" id="JABSTV010001250">
    <property type="protein sequence ID" value="KAH7955322.1"/>
    <property type="molecule type" value="Genomic_DNA"/>
</dbReference>
<organism evidence="2 3">
    <name type="scientific">Rhipicephalus sanguineus</name>
    <name type="common">Brown dog tick</name>
    <name type="synonym">Ixodes sanguineus</name>
    <dbReference type="NCBI Taxonomy" id="34632"/>
    <lineage>
        <taxon>Eukaryota</taxon>
        <taxon>Metazoa</taxon>
        <taxon>Ecdysozoa</taxon>
        <taxon>Arthropoda</taxon>
        <taxon>Chelicerata</taxon>
        <taxon>Arachnida</taxon>
        <taxon>Acari</taxon>
        <taxon>Parasitiformes</taxon>
        <taxon>Ixodida</taxon>
        <taxon>Ixodoidea</taxon>
        <taxon>Ixodidae</taxon>
        <taxon>Rhipicephalinae</taxon>
        <taxon>Rhipicephalus</taxon>
        <taxon>Rhipicephalus</taxon>
    </lineage>
</organism>
<gene>
    <name evidence="2" type="ORF">HPB52_000282</name>
</gene>
<keyword evidence="3" id="KW-1185">Reference proteome</keyword>
<keyword evidence="1" id="KW-0812">Transmembrane</keyword>
<reference evidence="2" key="2">
    <citation type="submission" date="2021-09" db="EMBL/GenBank/DDBJ databases">
        <authorList>
            <person name="Jia N."/>
            <person name="Wang J."/>
            <person name="Shi W."/>
            <person name="Du L."/>
            <person name="Sun Y."/>
            <person name="Zhan W."/>
            <person name="Jiang J."/>
            <person name="Wang Q."/>
            <person name="Zhang B."/>
            <person name="Ji P."/>
            <person name="Sakyi L.B."/>
            <person name="Cui X."/>
            <person name="Yuan T."/>
            <person name="Jiang B."/>
            <person name="Yang W."/>
            <person name="Lam T.T.-Y."/>
            <person name="Chang Q."/>
            <person name="Ding S."/>
            <person name="Wang X."/>
            <person name="Zhu J."/>
            <person name="Ruan X."/>
            <person name="Zhao L."/>
            <person name="Wei J."/>
            <person name="Que T."/>
            <person name="Du C."/>
            <person name="Cheng J."/>
            <person name="Dai P."/>
            <person name="Han X."/>
            <person name="Huang E."/>
            <person name="Gao Y."/>
            <person name="Liu J."/>
            <person name="Shao H."/>
            <person name="Ye R."/>
            <person name="Li L."/>
            <person name="Wei W."/>
            <person name="Wang X."/>
            <person name="Wang C."/>
            <person name="Huo Q."/>
            <person name="Li W."/>
            <person name="Guo W."/>
            <person name="Chen H."/>
            <person name="Chen S."/>
            <person name="Zhou L."/>
            <person name="Zhou L."/>
            <person name="Ni X."/>
            <person name="Tian J."/>
            <person name="Zhou Y."/>
            <person name="Sheng Y."/>
            <person name="Liu T."/>
            <person name="Pan Y."/>
            <person name="Xia L."/>
            <person name="Li J."/>
            <person name="Zhao F."/>
            <person name="Cao W."/>
        </authorList>
    </citation>
    <scope>NUCLEOTIDE SEQUENCE</scope>
    <source>
        <strain evidence="2">Rsan-2018</strain>
        <tissue evidence="2">Larvae</tissue>
    </source>
</reference>
<dbReference type="Proteomes" id="UP000821837">
    <property type="component" value="Unassembled WGS sequence"/>
</dbReference>
<protein>
    <recommendedName>
        <fullName evidence="4">Transmembrane protein</fullName>
    </recommendedName>
</protein>
<feature type="transmembrane region" description="Helical" evidence="1">
    <location>
        <begin position="103"/>
        <end position="126"/>
    </location>
</feature>
<accession>A0A9D4PUH9</accession>
<dbReference type="AlphaFoldDB" id="A0A9D4PUH9"/>
<evidence type="ECO:0000256" key="1">
    <source>
        <dbReference type="SAM" id="Phobius"/>
    </source>
</evidence>
<evidence type="ECO:0000313" key="2">
    <source>
        <dbReference type="EMBL" id="KAH7955322.1"/>
    </source>
</evidence>
<sequence length="282" mass="30758">MNDCSTKAAGRRRTCPSSSPYINGAERALYSLSTRSPAFADARWLTAAEPYIGIYTLAKLGFVGVLIFAVFIYVCGLLIVAWGKPAGCCNYRSGRWCFSFGACLFVLLFAFIALSSTLGLLAAIMATRIGCTLADHPGQPVLIEPIRFLQSVVKHHVDYDTIKWVFSAVSPEYAVRVLARFDECQETHLSTYRIMGEPFVRNLTAVIGYQKELAFLWDGFNMSEINTKLDGITGALGGSATDASKLKELGKELSPLLAFSLDIPKPPTEPDLSTQKVSGGLF</sequence>
<evidence type="ECO:0000313" key="3">
    <source>
        <dbReference type="Proteomes" id="UP000821837"/>
    </source>
</evidence>
<keyword evidence="1" id="KW-0472">Membrane</keyword>
<feature type="transmembrane region" description="Helical" evidence="1">
    <location>
        <begin position="60"/>
        <end position="82"/>
    </location>
</feature>